<evidence type="ECO:0008006" key="4">
    <source>
        <dbReference type="Google" id="ProtNLM"/>
    </source>
</evidence>
<feature type="chain" id="PRO_5005472000" description="Lipoprotein" evidence="1">
    <location>
        <begin position="21"/>
        <end position="121"/>
    </location>
</feature>
<protein>
    <recommendedName>
        <fullName evidence="4">Lipoprotein</fullName>
    </recommendedName>
</protein>
<accession>A0A0K1XB80</accession>
<evidence type="ECO:0000313" key="3">
    <source>
        <dbReference type="Proteomes" id="UP000063953"/>
    </source>
</evidence>
<sequence>MFKQLSCSHLLLGASFILLSACSSSSTSSLVRGHIILGHEVSAFKECKAKDDAWLYGDEMQLNTLQTAYDNLTVEPYQEVFAELEGVKQPAADCELCQAYSSGFKVTAVKKVRAAQADDCQ</sequence>
<dbReference type="PROSITE" id="PS51257">
    <property type="entry name" value="PROKAR_LIPOPROTEIN"/>
    <property type="match status" value="1"/>
</dbReference>
<keyword evidence="3" id="KW-1185">Reference proteome</keyword>
<dbReference type="AlphaFoldDB" id="A0A0K1XB80"/>
<reference evidence="2 3" key="1">
    <citation type="journal article" date="2015" name="Genome Announc.">
        <title>Genome Sequences of Oblitimonas alkaliphila gen. nov. sp. nov. (Proposed), a Novel Bacterium of the Pseudomonadaceae Family.</title>
        <authorList>
            <person name="Lauer A.C."/>
            <person name="Nicholson A.C."/>
            <person name="Humrighouse B.W."/>
            <person name="Emery B."/>
            <person name="Drobish A."/>
            <person name="Juieng P."/>
            <person name="Loparev V."/>
            <person name="McQuiston J.R."/>
        </authorList>
    </citation>
    <scope>NUCLEOTIDE SEQUENCE [LARGE SCALE GENOMIC DNA]</scope>
    <source>
        <strain evidence="2 3">E5571</strain>
    </source>
</reference>
<dbReference type="RefSeq" id="WP_053099538.1">
    <property type="nucleotide sequence ID" value="NZ_CP012365.1"/>
</dbReference>
<dbReference type="Proteomes" id="UP000063953">
    <property type="component" value="Chromosome"/>
</dbReference>
<evidence type="ECO:0000256" key="1">
    <source>
        <dbReference type="SAM" id="SignalP"/>
    </source>
</evidence>
<dbReference type="STRING" id="1697053.AKN87_02670"/>
<dbReference type="EMBL" id="CP012365">
    <property type="protein sequence ID" value="AKX58635.1"/>
    <property type="molecule type" value="Genomic_DNA"/>
</dbReference>
<feature type="signal peptide" evidence="1">
    <location>
        <begin position="1"/>
        <end position="20"/>
    </location>
</feature>
<name>A0A0K1XB80_9GAMM</name>
<gene>
    <name evidence="2" type="ORF">AKN88_00775</name>
</gene>
<keyword evidence="1" id="KW-0732">Signal</keyword>
<organism evidence="2 3">
    <name type="scientific">Thiopseudomonas alkaliphila</name>
    <dbReference type="NCBI Taxonomy" id="1697053"/>
    <lineage>
        <taxon>Bacteria</taxon>
        <taxon>Pseudomonadati</taxon>
        <taxon>Pseudomonadota</taxon>
        <taxon>Gammaproteobacteria</taxon>
        <taxon>Pseudomonadales</taxon>
        <taxon>Pseudomonadaceae</taxon>
        <taxon>Thiopseudomonas</taxon>
    </lineage>
</organism>
<evidence type="ECO:0000313" key="2">
    <source>
        <dbReference type="EMBL" id="AKX58635.1"/>
    </source>
</evidence>
<proteinExistence type="predicted"/>